<evidence type="ECO:0000313" key="3">
    <source>
        <dbReference type="Proteomes" id="UP001307705"/>
    </source>
</evidence>
<keyword evidence="3" id="KW-1185">Reference proteome</keyword>
<gene>
    <name evidence="2" type="ORF">Ataiwa_26250</name>
</gene>
<reference evidence="2 3" key="1">
    <citation type="submission" date="2023-08" db="EMBL/GenBank/DDBJ databases">
        <title>Draft genome sequence of Algoriphagus taiwanensis.</title>
        <authorList>
            <person name="Takatani N."/>
            <person name="Hosokawa M."/>
            <person name="Sawabe T."/>
        </authorList>
    </citation>
    <scope>NUCLEOTIDE SEQUENCE [LARGE SCALE GENOMIC DNA]</scope>
    <source>
        <strain evidence="2 3">JCM 19755</strain>
    </source>
</reference>
<dbReference type="CDD" id="cd00038">
    <property type="entry name" value="CAP_ED"/>
    <property type="match status" value="1"/>
</dbReference>
<proteinExistence type="predicted"/>
<comment type="caution">
    <text evidence="2">The sequence shown here is derived from an EMBL/GenBank/DDBJ whole genome shotgun (WGS) entry which is preliminary data.</text>
</comment>
<dbReference type="Gene3D" id="2.60.120.10">
    <property type="entry name" value="Jelly Rolls"/>
    <property type="match status" value="1"/>
</dbReference>
<organism evidence="2 3">
    <name type="scientific">Algoriphagus taiwanensis</name>
    <dbReference type="NCBI Taxonomy" id="1445656"/>
    <lineage>
        <taxon>Bacteria</taxon>
        <taxon>Pseudomonadati</taxon>
        <taxon>Bacteroidota</taxon>
        <taxon>Cytophagia</taxon>
        <taxon>Cytophagales</taxon>
        <taxon>Cyclobacteriaceae</taxon>
        <taxon>Algoriphagus</taxon>
    </lineage>
</organism>
<sequence>MPKTNPGAFDQLFAYFSKTAPISRPEFEQLIPYFEPVFFPKYSYLLRQGEICNSIYFVSQGSFRIYHIHENGQELTRYFAFANKFGTNLTSMIEGSPSVENLQAIEPLDVLEVKKQVFFELVERIPQVNKIYLNILQNAYITSQKRIYDLQGMPALDRLRWLLEQYPLILSRIPSRMIASYLGITPYTLSRLKSEI</sequence>
<dbReference type="EMBL" id="BTPE01000009">
    <property type="protein sequence ID" value="GMQ34353.1"/>
    <property type="molecule type" value="Genomic_DNA"/>
</dbReference>
<dbReference type="InterPro" id="IPR014710">
    <property type="entry name" value="RmlC-like_jellyroll"/>
</dbReference>
<dbReference type="Pfam" id="PF00027">
    <property type="entry name" value="cNMP_binding"/>
    <property type="match status" value="1"/>
</dbReference>
<dbReference type="InterPro" id="IPR018490">
    <property type="entry name" value="cNMP-bd_dom_sf"/>
</dbReference>
<evidence type="ECO:0000313" key="2">
    <source>
        <dbReference type="EMBL" id="GMQ34353.1"/>
    </source>
</evidence>
<dbReference type="SMART" id="SM00100">
    <property type="entry name" value="cNMP"/>
    <property type="match status" value="1"/>
</dbReference>
<dbReference type="Proteomes" id="UP001307705">
    <property type="component" value="Unassembled WGS sequence"/>
</dbReference>
<dbReference type="SUPFAM" id="SSF51206">
    <property type="entry name" value="cAMP-binding domain-like"/>
    <property type="match status" value="1"/>
</dbReference>
<feature type="domain" description="Cyclic nucleotide-binding" evidence="1">
    <location>
        <begin position="22"/>
        <end position="122"/>
    </location>
</feature>
<name>A0ABQ6Q2R6_9BACT</name>
<protein>
    <submittedName>
        <fullName evidence="2">Crp/Fnr family transcriptional regulator</fullName>
    </submittedName>
</protein>
<dbReference type="PROSITE" id="PS50042">
    <property type="entry name" value="CNMP_BINDING_3"/>
    <property type="match status" value="1"/>
</dbReference>
<dbReference type="InterPro" id="IPR000595">
    <property type="entry name" value="cNMP-bd_dom"/>
</dbReference>
<evidence type="ECO:0000259" key="1">
    <source>
        <dbReference type="PROSITE" id="PS50042"/>
    </source>
</evidence>
<dbReference type="RefSeq" id="WP_338229178.1">
    <property type="nucleotide sequence ID" value="NZ_BTPE01000009.1"/>
</dbReference>
<accession>A0ABQ6Q2R6</accession>